<evidence type="ECO:0000256" key="7">
    <source>
        <dbReference type="ARBA" id="ARBA00023141"/>
    </source>
</evidence>
<dbReference type="InterPro" id="IPR013785">
    <property type="entry name" value="Aldolase_TIM"/>
</dbReference>
<dbReference type="GO" id="GO:0009073">
    <property type="term" value="P:aromatic amino acid family biosynthetic process"/>
    <property type="evidence" value="ECO:0007669"/>
    <property type="project" value="UniProtKB-KW"/>
</dbReference>
<feature type="domain" description="DAHP synthetase I/KDSA" evidence="13">
    <location>
        <begin position="103"/>
        <end position="401"/>
    </location>
</feature>
<dbReference type="NCBIfam" id="TIGR00034">
    <property type="entry name" value="aroFGH"/>
    <property type="match status" value="1"/>
</dbReference>
<evidence type="ECO:0000256" key="6">
    <source>
        <dbReference type="ARBA" id="ARBA00022679"/>
    </source>
</evidence>
<dbReference type="Proteomes" id="UP000487882">
    <property type="component" value="Unassembled WGS sequence"/>
</dbReference>
<gene>
    <name evidence="14" type="ORF">GSD1FS_0965</name>
</gene>
<keyword evidence="6" id="KW-0808">Transferase</keyword>
<proteinExistence type="inferred from homology"/>
<comment type="similarity">
    <text evidence="3">Belongs to the class-I DAHP synthase family.</text>
</comment>
<keyword evidence="15" id="KW-1185">Reference proteome</keyword>
<dbReference type="EMBL" id="WNLP01000003">
    <property type="protein sequence ID" value="MUH59630.1"/>
    <property type="molecule type" value="Genomic_DNA"/>
</dbReference>
<feature type="region of interest" description="Disordered" evidence="12">
    <location>
        <begin position="1"/>
        <end position="26"/>
    </location>
</feature>
<comment type="pathway">
    <text evidence="2">Metabolic intermediate biosynthesis; chorismate biosynthesis; chorismate from D-erythrose 4-phosphate and phosphoenolpyruvate: step 1/7.</text>
</comment>
<accession>A0A7K1J585</accession>
<evidence type="ECO:0000256" key="4">
    <source>
        <dbReference type="ARBA" id="ARBA00012694"/>
    </source>
</evidence>
<dbReference type="EC" id="2.5.1.54" evidence="4"/>
<name>A0A7K1J585_9BIFI</name>
<sequence>MQQDSHAPQPSDLTNDQPEPNGAQTYTREQMRQVRRAIAKGQNPLISLQDVPRWEDQVGVDRIINRRVLELDPLPSPAQVLSDLPLTSEMQDIVAYSRDEVRACLYGQDDRLLVIVGPCSVHDPKAALDYAHRLRKLRDELENDLLIVMRVYFEKPRTTIGWKGLINDPDIDGSHNIQKGLLLARRTLLDVLGAGVATATEFLEPTSPQYISDAVSWGAIGARNTESQVHRQLASGMSMPIGFKNATDGSVKAAINSCIAAEDQHTFFGIDHRGRACAVETLGNPDCHVVLRGSSHGPNYDAASVQQALADIHDMMGNESAASHGLIIDCSHGNSGKDDVRQAQVVREIAQRLAEGEQGITGVMMESFIVGGNQAPAPLSELTYGQSITDKCLSWPVTEQLLHTLADAVRARRWN</sequence>
<evidence type="ECO:0000256" key="10">
    <source>
        <dbReference type="ARBA" id="ARBA00032193"/>
    </source>
</evidence>
<evidence type="ECO:0000256" key="3">
    <source>
        <dbReference type="ARBA" id="ARBA00007985"/>
    </source>
</evidence>
<dbReference type="FunFam" id="3.20.20.70:FF:000005">
    <property type="entry name" value="Phospho-2-dehydro-3-deoxyheptonate aldolase"/>
    <property type="match status" value="1"/>
</dbReference>
<dbReference type="InterPro" id="IPR006219">
    <property type="entry name" value="DAHP_synth_1"/>
</dbReference>
<comment type="catalytic activity">
    <reaction evidence="11">
        <text>D-erythrose 4-phosphate + phosphoenolpyruvate + H2O = 7-phospho-2-dehydro-3-deoxy-D-arabino-heptonate + phosphate</text>
        <dbReference type="Rhea" id="RHEA:14717"/>
        <dbReference type="ChEBI" id="CHEBI:15377"/>
        <dbReference type="ChEBI" id="CHEBI:16897"/>
        <dbReference type="ChEBI" id="CHEBI:43474"/>
        <dbReference type="ChEBI" id="CHEBI:58394"/>
        <dbReference type="ChEBI" id="CHEBI:58702"/>
        <dbReference type="EC" id="2.5.1.54"/>
    </reaction>
</comment>
<dbReference type="GO" id="GO:0003849">
    <property type="term" value="F:3-deoxy-7-phosphoheptulonate synthase activity"/>
    <property type="evidence" value="ECO:0007669"/>
    <property type="project" value="UniProtKB-EC"/>
</dbReference>
<dbReference type="GO" id="GO:0009423">
    <property type="term" value="P:chorismate biosynthetic process"/>
    <property type="evidence" value="ECO:0007669"/>
    <property type="project" value="UniProtKB-UniPathway"/>
</dbReference>
<evidence type="ECO:0000256" key="1">
    <source>
        <dbReference type="ARBA" id="ARBA00003726"/>
    </source>
</evidence>
<dbReference type="NCBIfam" id="NF009395">
    <property type="entry name" value="PRK12755.1"/>
    <property type="match status" value="1"/>
</dbReference>
<dbReference type="AlphaFoldDB" id="A0A7K1J585"/>
<dbReference type="RefSeq" id="WP_155588588.1">
    <property type="nucleotide sequence ID" value="NZ_WNLP01000003.1"/>
</dbReference>
<dbReference type="SUPFAM" id="SSF51569">
    <property type="entry name" value="Aldolase"/>
    <property type="match status" value="1"/>
</dbReference>
<dbReference type="GO" id="GO:0008652">
    <property type="term" value="P:amino acid biosynthetic process"/>
    <property type="evidence" value="ECO:0007669"/>
    <property type="project" value="UniProtKB-KW"/>
</dbReference>
<dbReference type="Gene3D" id="3.20.20.70">
    <property type="entry name" value="Aldolase class I"/>
    <property type="match status" value="1"/>
</dbReference>
<evidence type="ECO:0000313" key="15">
    <source>
        <dbReference type="Proteomes" id="UP000487882"/>
    </source>
</evidence>
<keyword evidence="7" id="KW-0057">Aromatic amino acid biosynthesis</keyword>
<evidence type="ECO:0000256" key="9">
    <source>
        <dbReference type="ARBA" id="ARBA00031349"/>
    </source>
</evidence>
<protein>
    <recommendedName>
        <fullName evidence="4">3-deoxy-7-phosphoheptulonate synthase</fullName>
        <ecNumber evidence="4">2.5.1.54</ecNumber>
    </recommendedName>
    <alternativeName>
        <fullName evidence="10">3-deoxy-D-arabino-heptulosonate 7-phosphate synthase</fullName>
    </alternativeName>
    <alternativeName>
        <fullName evidence="9">DAHP synthase</fullName>
    </alternativeName>
    <alternativeName>
        <fullName evidence="8">Phospho-2-keto-3-deoxyheptonate aldolase</fullName>
    </alternativeName>
</protein>
<comment type="function">
    <text evidence="1">Stereospecific condensation of phosphoenolpyruvate (PEP) and D-erythrose-4-phosphate (E4P) giving rise to 3-deoxy-D-arabino-heptulosonate-7-phosphate (DAHP).</text>
</comment>
<dbReference type="PANTHER" id="PTHR21225:SF12">
    <property type="entry name" value="PHOSPHO-2-DEHYDRO-3-DEOXYHEPTONATE ALDOLASE, TYROSINE-INHIBITED"/>
    <property type="match status" value="1"/>
</dbReference>
<evidence type="ECO:0000256" key="12">
    <source>
        <dbReference type="SAM" id="MobiDB-lite"/>
    </source>
</evidence>
<evidence type="ECO:0000256" key="5">
    <source>
        <dbReference type="ARBA" id="ARBA00022605"/>
    </source>
</evidence>
<reference evidence="14 15" key="1">
    <citation type="submission" date="2019-09" db="EMBL/GenBank/DDBJ databases">
        <title>Bifidobacterium canis sp. nov., isolated from the digestive tract of German Shepherd dog puppy.</title>
        <authorList>
            <person name="Bunesova V."/>
        </authorList>
    </citation>
    <scope>NUCLEOTIDE SEQUENCE [LARGE SCALE GENOMIC DNA]</scope>
    <source>
        <strain evidence="14 15">GSD1FS</strain>
    </source>
</reference>
<dbReference type="PANTHER" id="PTHR21225">
    <property type="entry name" value="PHOSPHO-2-DEHYDRO-3-DEOXYHEPTONATE ALDOLASE DAHP SYNTHETASE"/>
    <property type="match status" value="1"/>
</dbReference>
<evidence type="ECO:0000313" key="14">
    <source>
        <dbReference type="EMBL" id="MUH59630.1"/>
    </source>
</evidence>
<organism evidence="14 15">
    <name type="scientific">Bifidobacterium canis</name>
    <dbReference type="NCBI Taxonomy" id="2610880"/>
    <lineage>
        <taxon>Bacteria</taxon>
        <taxon>Bacillati</taxon>
        <taxon>Actinomycetota</taxon>
        <taxon>Actinomycetes</taxon>
        <taxon>Bifidobacteriales</taxon>
        <taxon>Bifidobacteriaceae</taxon>
        <taxon>Bifidobacterium</taxon>
    </lineage>
</organism>
<comment type="caution">
    <text evidence="14">The sequence shown here is derived from an EMBL/GenBank/DDBJ whole genome shotgun (WGS) entry which is preliminary data.</text>
</comment>
<dbReference type="UniPathway" id="UPA00053">
    <property type="reaction ID" value="UER00084"/>
</dbReference>
<evidence type="ECO:0000256" key="11">
    <source>
        <dbReference type="ARBA" id="ARBA00047508"/>
    </source>
</evidence>
<keyword evidence="5" id="KW-0028">Amino-acid biosynthesis</keyword>
<evidence type="ECO:0000259" key="13">
    <source>
        <dbReference type="Pfam" id="PF00793"/>
    </source>
</evidence>
<dbReference type="GO" id="GO:0005737">
    <property type="term" value="C:cytoplasm"/>
    <property type="evidence" value="ECO:0007669"/>
    <property type="project" value="TreeGrafter"/>
</dbReference>
<dbReference type="Pfam" id="PF00793">
    <property type="entry name" value="DAHP_synth_1"/>
    <property type="match status" value="1"/>
</dbReference>
<evidence type="ECO:0000256" key="8">
    <source>
        <dbReference type="ARBA" id="ARBA00031111"/>
    </source>
</evidence>
<dbReference type="InterPro" id="IPR006218">
    <property type="entry name" value="DAHP1/KDSA"/>
</dbReference>
<evidence type="ECO:0000256" key="2">
    <source>
        <dbReference type="ARBA" id="ARBA00004688"/>
    </source>
</evidence>